<dbReference type="AlphaFoldDB" id="A0A428XXJ0"/>
<sequence>MTYSFDVEAFLARPLVARVATNGPTVRPVWFLWEDNAFWILSGPWTKLPRRVLADPAVALVVDECDLVTGTVRQVVARGRGEILPFDVPRGFRKLSRYLGDDETLWDARFRWYLHDDPAASGIVWLRVKPDSMKTADLSYRA</sequence>
<proteinExistence type="predicted"/>
<dbReference type="InterPro" id="IPR012349">
    <property type="entry name" value="Split_barrel_FMN-bd"/>
</dbReference>
<dbReference type="OrthoDB" id="2664130at2"/>
<dbReference type="Gene3D" id="2.30.110.10">
    <property type="entry name" value="Electron Transport, Fmn-binding Protein, Chain A"/>
    <property type="match status" value="1"/>
</dbReference>
<evidence type="ECO:0000259" key="1">
    <source>
        <dbReference type="Pfam" id="PF01243"/>
    </source>
</evidence>
<feature type="domain" description="Pyridoxamine 5'-phosphate oxidase N-terminal" evidence="1">
    <location>
        <begin position="7"/>
        <end position="130"/>
    </location>
</feature>
<dbReference type="Proteomes" id="UP000287547">
    <property type="component" value="Unassembled WGS sequence"/>
</dbReference>
<comment type="caution">
    <text evidence="2">The sequence shown here is derived from an EMBL/GenBank/DDBJ whole genome shotgun (WGS) entry which is preliminary data.</text>
</comment>
<dbReference type="RefSeq" id="WP_125728677.1">
    <property type="nucleotide sequence ID" value="NZ_QHKI01000122.1"/>
</dbReference>
<evidence type="ECO:0000313" key="2">
    <source>
        <dbReference type="EMBL" id="RSM60048.1"/>
    </source>
</evidence>
<organism evidence="2 3">
    <name type="scientific">Kibdelosporangium aridum</name>
    <dbReference type="NCBI Taxonomy" id="2030"/>
    <lineage>
        <taxon>Bacteria</taxon>
        <taxon>Bacillati</taxon>
        <taxon>Actinomycetota</taxon>
        <taxon>Actinomycetes</taxon>
        <taxon>Pseudonocardiales</taxon>
        <taxon>Pseudonocardiaceae</taxon>
        <taxon>Kibdelosporangium</taxon>
    </lineage>
</organism>
<protein>
    <submittedName>
        <fullName evidence="2">Phosphate oxidase</fullName>
    </submittedName>
</protein>
<dbReference type="EMBL" id="QHKI01000122">
    <property type="protein sequence ID" value="RSM60048.1"/>
    <property type="molecule type" value="Genomic_DNA"/>
</dbReference>
<dbReference type="Pfam" id="PF01243">
    <property type="entry name" value="PNPOx_N"/>
    <property type="match status" value="1"/>
</dbReference>
<evidence type="ECO:0000313" key="3">
    <source>
        <dbReference type="Proteomes" id="UP000287547"/>
    </source>
</evidence>
<gene>
    <name evidence="2" type="ORF">DMH04_54720</name>
</gene>
<reference evidence="2 3" key="1">
    <citation type="submission" date="2018-05" db="EMBL/GenBank/DDBJ databases">
        <title>Evolution of GPA BGCs.</title>
        <authorList>
            <person name="Waglechner N."/>
            <person name="Wright G.D."/>
        </authorList>
    </citation>
    <scope>NUCLEOTIDE SEQUENCE [LARGE SCALE GENOMIC DNA]</scope>
    <source>
        <strain evidence="2 3">A82846</strain>
    </source>
</reference>
<dbReference type="SUPFAM" id="SSF50475">
    <property type="entry name" value="FMN-binding split barrel"/>
    <property type="match status" value="1"/>
</dbReference>
<accession>A0A428XXJ0</accession>
<name>A0A428XXJ0_KIBAR</name>
<dbReference type="InterPro" id="IPR011576">
    <property type="entry name" value="Pyridox_Oxase_N"/>
</dbReference>